<dbReference type="PANTHER" id="PTHR35861:SF2">
    <property type="entry name" value="FELS-2 PROPHAGE PROTEIN"/>
    <property type="match status" value="1"/>
</dbReference>
<dbReference type="Pfam" id="PF04984">
    <property type="entry name" value="Phage_sheath_1"/>
    <property type="match status" value="1"/>
</dbReference>
<dbReference type="Gene3D" id="3.30.1370.220">
    <property type="match status" value="1"/>
</dbReference>
<dbReference type="Pfam" id="PF17482">
    <property type="entry name" value="Phage_sheath_1C"/>
    <property type="match status" value="1"/>
</dbReference>
<dbReference type="Gene3D" id="3.40.50.11780">
    <property type="match status" value="1"/>
</dbReference>
<proteinExistence type="inferred from homology"/>
<protein>
    <submittedName>
        <fullName evidence="4">Uncharacterized protein</fullName>
    </submittedName>
</protein>
<evidence type="ECO:0000313" key="4">
    <source>
        <dbReference type="EMBL" id="QNO53419.1"/>
    </source>
</evidence>
<dbReference type="InterPro" id="IPR035089">
    <property type="entry name" value="Phage_sheath_subtilisin"/>
</dbReference>
<accession>A0A7G9YZI5</accession>
<dbReference type="Gene3D" id="3.40.50.11790">
    <property type="match status" value="1"/>
</dbReference>
<dbReference type="InterPro" id="IPR052042">
    <property type="entry name" value="Tail_sheath_structural"/>
</dbReference>
<feature type="domain" description="Tail sheath protein subtilisin-like" evidence="2">
    <location>
        <begin position="201"/>
        <end position="347"/>
    </location>
</feature>
<feature type="domain" description="Tail sheath protein C-terminal" evidence="3">
    <location>
        <begin position="349"/>
        <end position="450"/>
    </location>
</feature>
<dbReference type="AlphaFoldDB" id="A0A7G9YZI5"/>
<gene>
    <name evidence="4" type="ORF">JNHLJEBA_00029</name>
</gene>
<dbReference type="PANTHER" id="PTHR35861">
    <property type="match status" value="1"/>
</dbReference>
<comment type="similarity">
    <text evidence="1">Belongs to the myoviridae tail sheath protein family.</text>
</comment>
<name>A0A7G9YZI5_9EURY</name>
<evidence type="ECO:0000259" key="3">
    <source>
        <dbReference type="Pfam" id="PF17482"/>
    </source>
</evidence>
<evidence type="ECO:0000256" key="1">
    <source>
        <dbReference type="ARBA" id="ARBA00008005"/>
    </source>
</evidence>
<organism evidence="4">
    <name type="scientific">Candidatus Methanophagaceae archaeon ANME-1 ERB6</name>
    <dbReference type="NCBI Taxonomy" id="2759912"/>
    <lineage>
        <taxon>Archaea</taxon>
        <taxon>Methanobacteriati</taxon>
        <taxon>Methanobacteriota</taxon>
        <taxon>Stenosarchaea group</taxon>
        <taxon>Methanomicrobia</taxon>
        <taxon>Candidatus Methanophagales</taxon>
        <taxon>Candidatus Methanophagaceae</taxon>
    </lineage>
</organism>
<dbReference type="InterPro" id="IPR020287">
    <property type="entry name" value="Tail_sheath_C"/>
</dbReference>
<reference evidence="4" key="1">
    <citation type="submission" date="2020-06" db="EMBL/GenBank/DDBJ databases">
        <title>Unique genomic features of the anaerobic methanotrophic archaea.</title>
        <authorList>
            <person name="Chadwick G.L."/>
            <person name="Skennerton C.T."/>
            <person name="Laso-Perez R."/>
            <person name="Leu A.O."/>
            <person name="Speth D.R."/>
            <person name="Yu H."/>
            <person name="Morgan-Lang C."/>
            <person name="Hatzenpichler R."/>
            <person name="Goudeau D."/>
            <person name="Malmstrom R."/>
            <person name="Brazelton W.J."/>
            <person name="Woyke T."/>
            <person name="Hallam S.J."/>
            <person name="Tyson G.W."/>
            <person name="Wegener G."/>
            <person name="Boetius A."/>
            <person name="Orphan V."/>
        </authorList>
    </citation>
    <scope>NUCLEOTIDE SEQUENCE</scope>
</reference>
<evidence type="ECO:0000259" key="2">
    <source>
        <dbReference type="Pfam" id="PF04984"/>
    </source>
</evidence>
<sequence>MVRVIPGVEIEVVKEIIPPAAYPSGVVALVGTSEKGSVLTATHVSSWKEFTEIFGSSTGYTVTREAKQCFQNGVFEVVVTRIAGRGGKEAALTLKDAKKVSTVELKARSIGEDGNKIKAKIEKGESENTVTLLITDGEVIEVLDNLVMDQKSERYLIDYVNQNSKLVMAEDLKSSTVFPDKNPALVEDVLKGGKEPGMPAKEDYEAALEKLESEAEVDMVCACDVSDPSIHSYVEAHCKNMSNEAMGRIGIGAVGKGEAVGEIIKRTEKLSSDRFVLVAPYGVAGAVAGLISQLSYFESPTYKALSGVSELERAYSPSELRQLLNTGILPLQAQRGRGIIVVKGITTSKEQINVMRTADQAVRMVKAIGEQFIGTLNSPTGRSALREKLTELMIRMEKEGAIVPSADLTEPAFVVDVYCSELDFAQGIVRVDLAVRPVRAIDYIYATVVVQA</sequence>
<dbReference type="EMBL" id="MT631541">
    <property type="protein sequence ID" value="QNO53419.1"/>
    <property type="molecule type" value="Genomic_DNA"/>
</dbReference>